<evidence type="ECO:0000313" key="12">
    <source>
        <dbReference type="EMBL" id="QDO96298.1"/>
    </source>
</evidence>
<keyword evidence="8" id="KW-0028">Amino-acid biosynthesis</keyword>
<reference evidence="12 13" key="1">
    <citation type="submission" date="2019-07" db="EMBL/GenBank/DDBJ databases">
        <title>Genome sequencing for Ferrovibrio sp. K5.</title>
        <authorList>
            <person name="Park S.-J."/>
        </authorList>
    </citation>
    <scope>NUCLEOTIDE SEQUENCE [LARGE SCALE GENOMIC DNA]</scope>
    <source>
        <strain evidence="12 13">K5</strain>
    </source>
</reference>
<dbReference type="SUPFAM" id="SSF56235">
    <property type="entry name" value="N-terminal nucleophile aminohydrolases (Ntn hydrolases)"/>
    <property type="match status" value="1"/>
</dbReference>
<dbReference type="InterPro" id="IPR006426">
    <property type="entry name" value="Asn_synth_AEB"/>
</dbReference>
<evidence type="ECO:0000256" key="3">
    <source>
        <dbReference type="ARBA" id="ARBA00012737"/>
    </source>
</evidence>
<name>A0A516GXM6_9PROT</name>
<dbReference type="PANTHER" id="PTHR43284">
    <property type="entry name" value="ASPARAGINE SYNTHETASE (GLUTAMINE-HYDROLYZING)"/>
    <property type="match status" value="1"/>
</dbReference>
<keyword evidence="12" id="KW-0436">Ligase</keyword>
<dbReference type="InterPro" id="IPR051786">
    <property type="entry name" value="ASN_synthetase/amidase"/>
</dbReference>
<dbReference type="Pfam" id="PF13537">
    <property type="entry name" value="GATase_7"/>
    <property type="match status" value="1"/>
</dbReference>
<keyword evidence="13" id="KW-1185">Reference proteome</keyword>
<evidence type="ECO:0000256" key="4">
    <source>
        <dbReference type="ARBA" id="ARBA00022741"/>
    </source>
</evidence>
<feature type="domain" description="Glutamine amidotransferase type-2" evidence="11">
    <location>
        <begin position="2"/>
        <end position="217"/>
    </location>
</feature>
<evidence type="ECO:0000256" key="8">
    <source>
        <dbReference type="PIRSR" id="PIRSR001589-1"/>
    </source>
</evidence>
<organism evidence="12 13">
    <name type="scientific">Ferrovibrio terrae</name>
    <dbReference type="NCBI Taxonomy" id="2594003"/>
    <lineage>
        <taxon>Bacteria</taxon>
        <taxon>Pseudomonadati</taxon>
        <taxon>Pseudomonadota</taxon>
        <taxon>Alphaproteobacteria</taxon>
        <taxon>Rhodospirillales</taxon>
        <taxon>Rhodospirillaceae</taxon>
        <taxon>Ferrovibrio</taxon>
    </lineage>
</organism>
<dbReference type="Proteomes" id="UP000317496">
    <property type="component" value="Chromosome"/>
</dbReference>
<proteinExistence type="inferred from homology"/>
<dbReference type="RefSeq" id="WP_144067279.1">
    <property type="nucleotide sequence ID" value="NZ_CP041636.1"/>
</dbReference>
<dbReference type="NCBIfam" id="TIGR01536">
    <property type="entry name" value="asn_synth_AEB"/>
    <property type="match status" value="1"/>
</dbReference>
<dbReference type="GO" id="GO:0005829">
    <property type="term" value="C:cytosol"/>
    <property type="evidence" value="ECO:0007669"/>
    <property type="project" value="TreeGrafter"/>
</dbReference>
<dbReference type="Gene3D" id="3.60.20.10">
    <property type="entry name" value="Glutamine Phosphoribosylpyrophosphate, subunit 1, domain 1"/>
    <property type="match status" value="1"/>
</dbReference>
<feature type="binding site" evidence="9">
    <location>
        <begin position="371"/>
        <end position="372"/>
    </location>
    <ligand>
        <name>ATP</name>
        <dbReference type="ChEBI" id="CHEBI:30616"/>
    </ligand>
</feature>
<feature type="binding site" evidence="9">
    <location>
        <position position="271"/>
    </location>
    <ligand>
        <name>ATP</name>
        <dbReference type="ChEBI" id="CHEBI:30616"/>
    </ligand>
</feature>
<dbReference type="GO" id="GO:0005524">
    <property type="term" value="F:ATP binding"/>
    <property type="evidence" value="ECO:0007669"/>
    <property type="project" value="UniProtKB-KW"/>
</dbReference>
<dbReference type="InterPro" id="IPR001962">
    <property type="entry name" value="Asn_synthase"/>
</dbReference>
<dbReference type="Gene3D" id="3.40.50.620">
    <property type="entry name" value="HUPs"/>
    <property type="match status" value="1"/>
</dbReference>
<comment type="similarity">
    <text evidence="2">Belongs to the asparagine synthetase family.</text>
</comment>
<dbReference type="InterPro" id="IPR029055">
    <property type="entry name" value="Ntn_hydrolases_N"/>
</dbReference>
<dbReference type="AlphaFoldDB" id="A0A516GXM6"/>
<evidence type="ECO:0000313" key="13">
    <source>
        <dbReference type="Proteomes" id="UP000317496"/>
    </source>
</evidence>
<comment type="pathway">
    <text evidence="1">Amino-acid biosynthesis; L-asparagine biosynthesis; L-asparagine from L-aspartate (L-Gln route): step 1/1.</text>
</comment>
<evidence type="ECO:0000256" key="2">
    <source>
        <dbReference type="ARBA" id="ARBA00005752"/>
    </source>
</evidence>
<comment type="catalytic activity">
    <reaction evidence="7">
        <text>L-aspartate + L-glutamine + ATP + H2O = L-asparagine + L-glutamate + AMP + diphosphate + H(+)</text>
        <dbReference type="Rhea" id="RHEA:12228"/>
        <dbReference type="ChEBI" id="CHEBI:15377"/>
        <dbReference type="ChEBI" id="CHEBI:15378"/>
        <dbReference type="ChEBI" id="CHEBI:29985"/>
        <dbReference type="ChEBI" id="CHEBI:29991"/>
        <dbReference type="ChEBI" id="CHEBI:30616"/>
        <dbReference type="ChEBI" id="CHEBI:33019"/>
        <dbReference type="ChEBI" id="CHEBI:58048"/>
        <dbReference type="ChEBI" id="CHEBI:58359"/>
        <dbReference type="ChEBI" id="CHEBI:456215"/>
        <dbReference type="EC" id="6.3.5.4"/>
    </reaction>
</comment>
<evidence type="ECO:0000256" key="1">
    <source>
        <dbReference type="ARBA" id="ARBA00005187"/>
    </source>
</evidence>
<keyword evidence="4 9" id="KW-0547">Nucleotide-binding</keyword>
<dbReference type="PANTHER" id="PTHR43284:SF1">
    <property type="entry name" value="ASPARAGINE SYNTHETASE"/>
    <property type="match status" value="1"/>
</dbReference>
<evidence type="ECO:0000259" key="11">
    <source>
        <dbReference type="PROSITE" id="PS51278"/>
    </source>
</evidence>
<dbReference type="Pfam" id="PF00733">
    <property type="entry name" value="Asn_synthase"/>
    <property type="match status" value="1"/>
</dbReference>
<dbReference type="PROSITE" id="PS51278">
    <property type="entry name" value="GATASE_TYPE_2"/>
    <property type="match status" value="1"/>
</dbReference>
<dbReference type="SUPFAM" id="SSF52402">
    <property type="entry name" value="Adenine nucleotide alpha hydrolases-like"/>
    <property type="match status" value="1"/>
</dbReference>
<dbReference type="EMBL" id="CP041636">
    <property type="protein sequence ID" value="QDO96298.1"/>
    <property type="molecule type" value="Genomic_DNA"/>
</dbReference>
<keyword evidence="8" id="KW-0061">Asparagine biosynthesis</keyword>
<keyword evidence="5 9" id="KW-0067">ATP-binding</keyword>
<dbReference type="InterPro" id="IPR014729">
    <property type="entry name" value="Rossmann-like_a/b/a_fold"/>
</dbReference>
<accession>A0A516GXM6</accession>
<evidence type="ECO:0000256" key="7">
    <source>
        <dbReference type="ARBA" id="ARBA00048741"/>
    </source>
</evidence>
<dbReference type="InterPro" id="IPR033738">
    <property type="entry name" value="AsnB_N"/>
</dbReference>
<evidence type="ECO:0000256" key="6">
    <source>
        <dbReference type="ARBA" id="ARBA00022962"/>
    </source>
</evidence>
<gene>
    <name evidence="12" type="primary">asnB</name>
    <name evidence="12" type="ORF">FNB15_02960</name>
</gene>
<feature type="active site" description="For GATase activity" evidence="8">
    <location>
        <position position="2"/>
    </location>
</feature>
<dbReference type="CDD" id="cd01991">
    <property type="entry name" value="Asn_synthase_B_C"/>
    <property type="match status" value="1"/>
</dbReference>
<protein>
    <recommendedName>
        <fullName evidence="3">asparagine synthase (glutamine-hydrolyzing)</fullName>
        <ecNumber evidence="3">6.3.5.4</ecNumber>
    </recommendedName>
</protein>
<dbReference type="EC" id="6.3.5.4" evidence="3"/>
<dbReference type="GO" id="GO:0006529">
    <property type="term" value="P:asparagine biosynthetic process"/>
    <property type="evidence" value="ECO:0007669"/>
    <property type="project" value="UniProtKB-KW"/>
</dbReference>
<sequence length="630" mass="69735">MCGVAGMVGFREASPDHLDGIGRSLTASLAHRGPDAMAWWVDVPAGLVLAHTRLAVVDLSAAGAQPMISACGRWVIAYNGEIYNSREVARDLPGIAWRGHSDTEVLLEACAAWGVENAVQRFIGMFAFALWDRNNRRLYMGRDRLGIKPLYYGSRGGIFAFASELKAMTGLFGLGAADIDQQAVDSYLQLSYVPAPLSIFKGVRKLLPGHIIQVDEAGQRESCFWDLRQVAQLGLSKRQQMPEAEVEATLHELLYDAVGRRMIADVPLGSLLSGGVDSSIVTALMQAQSGRPVKTFSIGFQEESYNEAGYAKAVARHLGTDHTEMIVTSADALATVPDLASIFDEPFADSSQIPTLLVSRLARQSVTVALSGDGGDEVFAGYTRYPQVAAQYRRFSHIPAPLRGFVAAAAGKMLHRLPNVALAGVSDNPQYLRTRMSKALEFYGESSFEAAYQRWLQQWAPTHSRFSRETNDHFDARWDDISRMRYLDMRGYLPDDILVKLDRASMAVALEARVPLLDHRVVEAGWSLGGAMLMNGRQGKVVLRRILQRYVPANLIERPKMGFGIPLGDWLRGPLRTWADDLLTEDSLRHGLFAAAPVSAAWREHKAGRGNWGYRLWTVLMLQAWLRRWC</sequence>
<evidence type="ECO:0000256" key="10">
    <source>
        <dbReference type="PIRSR" id="PIRSR001589-3"/>
    </source>
</evidence>
<dbReference type="PIRSF" id="PIRSF001589">
    <property type="entry name" value="Asn_synthetase_glu-h"/>
    <property type="match status" value="1"/>
</dbReference>
<dbReference type="OrthoDB" id="9763290at2"/>
<feature type="site" description="Important for beta-aspartyl-AMP intermediate formation" evidence="10">
    <location>
        <position position="373"/>
    </location>
</feature>
<feature type="binding site" evidence="9">
    <location>
        <position position="102"/>
    </location>
    <ligand>
        <name>L-glutamine</name>
        <dbReference type="ChEBI" id="CHEBI:58359"/>
    </ligand>
</feature>
<feature type="binding site" evidence="9">
    <location>
        <position position="298"/>
    </location>
    <ligand>
        <name>ATP</name>
        <dbReference type="ChEBI" id="CHEBI:30616"/>
    </ligand>
</feature>
<dbReference type="CDD" id="cd00712">
    <property type="entry name" value="AsnB"/>
    <property type="match status" value="1"/>
</dbReference>
<dbReference type="GO" id="GO:0004066">
    <property type="term" value="F:asparagine synthase (glutamine-hydrolyzing) activity"/>
    <property type="evidence" value="ECO:0007669"/>
    <property type="project" value="UniProtKB-EC"/>
</dbReference>
<evidence type="ECO:0000256" key="5">
    <source>
        <dbReference type="ARBA" id="ARBA00022840"/>
    </source>
</evidence>
<dbReference type="InterPro" id="IPR017932">
    <property type="entry name" value="GATase_2_dom"/>
</dbReference>
<dbReference type="KEGG" id="fer:FNB15_02960"/>
<keyword evidence="6 8" id="KW-0315">Glutamine amidotransferase</keyword>
<evidence type="ECO:0000256" key="9">
    <source>
        <dbReference type="PIRSR" id="PIRSR001589-2"/>
    </source>
</evidence>